<feature type="transmembrane region" description="Helical" evidence="4">
    <location>
        <begin position="216"/>
        <end position="233"/>
    </location>
</feature>
<feature type="transmembrane region" description="Helical" evidence="4">
    <location>
        <begin position="372"/>
        <end position="393"/>
    </location>
</feature>
<feature type="transmembrane region" description="Helical" evidence="4">
    <location>
        <begin position="12"/>
        <end position="39"/>
    </location>
</feature>
<evidence type="ECO:0000313" key="7">
    <source>
        <dbReference type="Proteomes" id="UP000028680"/>
    </source>
</evidence>
<feature type="domain" description="Major facilitator superfamily (MFS) profile" evidence="5">
    <location>
        <begin position="1"/>
        <end position="398"/>
    </location>
</feature>
<evidence type="ECO:0000256" key="2">
    <source>
        <dbReference type="ARBA" id="ARBA00022989"/>
    </source>
</evidence>
<evidence type="ECO:0000256" key="4">
    <source>
        <dbReference type="SAM" id="Phobius"/>
    </source>
</evidence>
<feature type="transmembrane region" description="Helical" evidence="4">
    <location>
        <begin position="136"/>
        <end position="155"/>
    </location>
</feature>
<feature type="transmembrane region" description="Helical" evidence="4">
    <location>
        <begin position="101"/>
        <end position="124"/>
    </location>
</feature>
<keyword evidence="3 4" id="KW-0472">Membrane</keyword>
<dbReference type="GO" id="GO:0022857">
    <property type="term" value="F:transmembrane transporter activity"/>
    <property type="evidence" value="ECO:0007669"/>
    <property type="project" value="InterPro"/>
</dbReference>
<accession>A0AAN0RHN6</accession>
<sequence>MDDLITDSRYSWVRLGLTLFVATVINAGMWAIIVIMPAIEAEYGGTRAMVSLPYTLTMVGFAFGNYVIGRAVDHFGITASLIVAAIMTAIGFILATLSSSLLILSFTQLMVGFASAVGFGPLIADISHWFVRRRGIAVAIAASGNYLSGAIWPILLAKVLAENGWRAVYIVMAAVTLFAVIPLSLALRRRLPQQVQTAAQNTSLANAKTVGLSPRALQYLLGFAGIGCCVAMSMPQVHIVAYCVDLGFGPAVGAQMLSLMLLFGVVSRIISGLVADILGGVQTLLIGSSLQCLALFLYLPSGGMVSLYVVSLVFGLSQGGIVPSYALVVREYMPAKEAGARVGFVMMATILGMALGGWLSGLTYDLSGSYTLAFLNGIIWNSANIAVIIWLILRSRASMSASAAA</sequence>
<keyword evidence="7" id="KW-1185">Reference proteome</keyword>
<keyword evidence="1 4" id="KW-0812">Transmembrane</keyword>
<dbReference type="SUPFAM" id="SSF103473">
    <property type="entry name" value="MFS general substrate transporter"/>
    <property type="match status" value="1"/>
</dbReference>
<feature type="transmembrane region" description="Helical" evidence="4">
    <location>
        <begin position="75"/>
        <end position="95"/>
    </location>
</feature>
<dbReference type="PANTHER" id="PTHR11360:SF290">
    <property type="entry name" value="MONOCARBOXYLATE MFS PERMEASE"/>
    <property type="match status" value="1"/>
</dbReference>
<feature type="transmembrane region" description="Helical" evidence="4">
    <location>
        <begin position="51"/>
        <end position="68"/>
    </location>
</feature>
<dbReference type="AlphaFoldDB" id="A0AAN0RHN6"/>
<feature type="transmembrane region" description="Helical" evidence="4">
    <location>
        <begin position="305"/>
        <end position="328"/>
    </location>
</feature>
<feature type="transmembrane region" description="Helical" evidence="4">
    <location>
        <begin position="340"/>
        <end position="360"/>
    </location>
</feature>
<evidence type="ECO:0000256" key="3">
    <source>
        <dbReference type="ARBA" id="ARBA00023136"/>
    </source>
</evidence>
<name>A0AAN0RHN6_9RHOB</name>
<dbReference type="InterPro" id="IPR036259">
    <property type="entry name" value="MFS_trans_sf"/>
</dbReference>
<dbReference type="Gene3D" id="1.20.1250.20">
    <property type="entry name" value="MFS general substrate transporter like domains"/>
    <property type="match status" value="2"/>
</dbReference>
<dbReference type="RefSeq" id="WP_044049173.1">
    <property type="nucleotide sequence ID" value="NZ_CP003984.1"/>
</dbReference>
<reference evidence="6 7" key="1">
    <citation type="journal article" date="2014" name="ISME J.">
        <title>Adaptation of an abundant Roseobacter RCA organism to pelagic systems revealed by genomic and transcriptomic analyses.</title>
        <authorList>
            <person name="Voget S."/>
            <person name="Wemheuer B."/>
            <person name="Brinkhoff T."/>
            <person name="Vollmers J."/>
            <person name="Dietrich S."/>
            <person name="Giebel H.A."/>
            <person name="Beardsley C."/>
            <person name="Sardemann C."/>
            <person name="Bakenhus I."/>
            <person name="Billerbeck S."/>
            <person name="Daniel R."/>
            <person name="Simon M."/>
        </authorList>
    </citation>
    <scope>NUCLEOTIDE SEQUENCE [LARGE SCALE GENOMIC DNA]</scope>
    <source>
        <strain evidence="6 7">RCA23</strain>
    </source>
</reference>
<evidence type="ECO:0000256" key="1">
    <source>
        <dbReference type="ARBA" id="ARBA00022692"/>
    </source>
</evidence>
<dbReference type="Proteomes" id="UP000028680">
    <property type="component" value="Chromosome"/>
</dbReference>
<evidence type="ECO:0000313" key="6">
    <source>
        <dbReference type="EMBL" id="AII86300.1"/>
    </source>
</evidence>
<protein>
    <submittedName>
        <fullName evidence="6">MFS-type transporter</fullName>
    </submittedName>
</protein>
<keyword evidence="2 4" id="KW-1133">Transmembrane helix</keyword>
<feature type="transmembrane region" description="Helical" evidence="4">
    <location>
        <begin position="239"/>
        <end position="265"/>
    </location>
</feature>
<evidence type="ECO:0000259" key="5">
    <source>
        <dbReference type="PROSITE" id="PS50850"/>
    </source>
</evidence>
<feature type="transmembrane region" description="Helical" evidence="4">
    <location>
        <begin position="277"/>
        <end position="299"/>
    </location>
</feature>
<dbReference type="InterPro" id="IPR011701">
    <property type="entry name" value="MFS"/>
</dbReference>
<dbReference type="PROSITE" id="PS50850">
    <property type="entry name" value="MFS"/>
    <property type="match status" value="1"/>
</dbReference>
<feature type="transmembrane region" description="Helical" evidence="4">
    <location>
        <begin position="167"/>
        <end position="187"/>
    </location>
</feature>
<organism evidence="6 7">
    <name type="scientific">Planktomarina temperata RCA23</name>
    <dbReference type="NCBI Taxonomy" id="666509"/>
    <lineage>
        <taxon>Bacteria</taxon>
        <taxon>Pseudomonadati</taxon>
        <taxon>Pseudomonadota</taxon>
        <taxon>Alphaproteobacteria</taxon>
        <taxon>Rhodobacterales</taxon>
        <taxon>Paracoccaceae</taxon>
        <taxon>Planktomarina</taxon>
    </lineage>
</organism>
<gene>
    <name evidence="6" type="ORF">RCA23_c07440</name>
</gene>
<dbReference type="InterPro" id="IPR020846">
    <property type="entry name" value="MFS_dom"/>
</dbReference>
<dbReference type="Pfam" id="PF07690">
    <property type="entry name" value="MFS_1"/>
    <property type="match status" value="1"/>
</dbReference>
<dbReference type="InterPro" id="IPR050327">
    <property type="entry name" value="Proton-linked_MCT"/>
</dbReference>
<dbReference type="PANTHER" id="PTHR11360">
    <property type="entry name" value="MONOCARBOXYLATE TRANSPORTER"/>
    <property type="match status" value="1"/>
</dbReference>
<dbReference type="EMBL" id="CP003984">
    <property type="protein sequence ID" value="AII86300.1"/>
    <property type="molecule type" value="Genomic_DNA"/>
</dbReference>
<proteinExistence type="predicted"/>
<dbReference type="KEGG" id="ptp:RCA23_c07440"/>